<feature type="region of interest" description="Disordered" evidence="1">
    <location>
        <begin position="195"/>
        <end position="219"/>
    </location>
</feature>
<feature type="compositionally biased region" description="Basic and acidic residues" evidence="1">
    <location>
        <begin position="1"/>
        <end position="21"/>
    </location>
</feature>
<dbReference type="SUPFAM" id="SSF56672">
    <property type="entry name" value="DNA/RNA polymerases"/>
    <property type="match status" value="1"/>
</dbReference>
<reference evidence="3" key="2">
    <citation type="submission" date="2021-08" db="EMBL/GenBank/DDBJ databases">
        <authorList>
            <person name="Eriksson T."/>
        </authorList>
    </citation>
    <scope>NUCLEOTIDE SEQUENCE</scope>
    <source>
        <strain evidence="3">Stoneville</strain>
        <tissue evidence="3">Whole head</tissue>
    </source>
</reference>
<dbReference type="GO" id="GO:0071897">
    <property type="term" value="P:DNA biosynthetic process"/>
    <property type="evidence" value="ECO:0007669"/>
    <property type="project" value="UniProtKB-ARBA"/>
</dbReference>
<feature type="compositionally biased region" description="Basic and acidic residues" evidence="1">
    <location>
        <begin position="206"/>
        <end position="219"/>
    </location>
</feature>
<dbReference type="Proteomes" id="UP000719412">
    <property type="component" value="Unassembled WGS sequence"/>
</dbReference>
<dbReference type="Gene3D" id="3.30.70.270">
    <property type="match status" value="1"/>
</dbReference>
<dbReference type="EMBL" id="JABDTM020024466">
    <property type="protein sequence ID" value="KAH0814258.1"/>
    <property type="molecule type" value="Genomic_DNA"/>
</dbReference>
<comment type="caution">
    <text evidence="3">The sequence shown here is derived from an EMBL/GenBank/DDBJ whole genome shotgun (WGS) entry which is preliminary data.</text>
</comment>
<dbReference type="InterPro" id="IPR043128">
    <property type="entry name" value="Rev_trsase/Diguanyl_cyclase"/>
</dbReference>
<evidence type="ECO:0000256" key="1">
    <source>
        <dbReference type="SAM" id="MobiDB-lite"/>
    </source>
</evidence>
<name>A0A8J6HH18_TENMO</name>
<proteinExistence type="predicted"/>
<dbReference type="InterPro" id="IPR043502">
    <property type="entry name" value="DNA/RNA_pol_sf"/>
</dbReference>
<reference evidence="3" key="1">
    <citation type="journal article" date="2020" name="J Insects Food Feed">
        <title>The yellow mealworm (Tenebrio molitor) genome: a resource for the emerging insects as food and feed industry.</title>
        <authorList>
            <person name="Eriksson T."/>
            <person name="Andere A."/>
            <person name="Kelstrup H."/>
            <person name="Emery V."/>
            <person name="Picard C."/>
        </authorList>
    </citation>
    <scope>NUCLEOTIDE SEQUENCE</scope>
    <source>
        <strain evidence="3">Stoneville</strain>
        <tissue evidence="3">Whole head</tissue>
    </source>
</reference>
<dbReference type="Pfam" id="PF17919">
    <property type="entry name" value="RT_RNaseH_2"/>
    <property type="match status" value="1"/>
</dbReference>
<protein>
    <recommendedName>
        <fullName evidence="2">Reverse transcriptase/retrotransposon-derived protein RNase H-like domain-containing protein</fullName>
    </recommendedName>
</protein>
<dbReference type="AlphaFoldDB" id="A0A8J6HH18"/>
<evidence type="ECO:0000313" key="4">
    <source>
        <dbReference type="Proteomes" id="UP000719412"/>
    </source>
</evidence>
<keyword evidence="4" id="KW-1185">Reference proteome</keyword>
<dbReference type="PANTHER" id="PTHR34072">
    <property type="entry name" value="ENZYMATIC POLYPROTEIN-RELATED"/>
    <property type="match status" value="1"/>
</dbReference>
<feature type="region of interest" description="Disordered" evidence="1">
    <location>
        <begin position="1"/>
        <end position="29"/>
    </location>
</feature>
<gene>
    <name evidence="3" type="ORF">GEV33_008533</name>
</gene>
<dbReference type="PANTHER" id="PTHR34072:SF52">
    <property type="entry name" value="RIBONUCLEASE H"/>
    <property type="match status" value="1"/>
</dbReference>
<evidence type="ECO:0000313" key="3">
    <source>
        <dbReference type="EMBL" id="KAH0814258.1"/>
    </source>
</evidence>
<feature type="domain" description="Reverse transcriptase/retrotransposon-derived protein RNase H-like" evidence="2">
    <location>
        <begin position="106"/>
        <end position="161"/>
    </location>
</feature>
<sequence>MSDGGSKRRADESPERDERVQVKKGTQEPLFKSRRGLHEMGQLINEACQFIVENRNVHKVMKEIIKKAKRVCQCCRRHASTTGSPRRPPLDWYDELVPPKIRFTSTPECEQAFSEVKNALVNAPILSCPNFEHPFTSQCDTSDVGIGAVLTQNIGEKKYFSVIYLPIIIPCCGYITEKIRCQQCPGDSQWLNNNHNNVRSQGDASRGSKDSRNGPEYRTRPYCNAMVHKATGTNKCIQGENGDVLLRRTKQKERQCQ</sequence>
<accession>A0A8J6HH18</accession>
<evidence type="ECO:0000259" key="2">
    <source>
        <dbReference type="Pfam" id="PF17919"/>
    </source>
</evidence>
<dbReference type="InterPro" id="IPR041577">
    <property type="entry name" value="RT_RNaseH_2"/>
</dbReference>
<organism evidence="3 4">
    <name type="scientific">Tenebrio molitor</name>
    <name type="common">Yellow mealworm beetle</name>
    <dbReference type="NCBI Taxonomy" id="7067"/>
    <lineage>
        <taxon>Eukaryota</taxon>
        <taxon>Metazoa</taxon>
        <taxon>Ecdysozoa</taxon>
        <taxon>Arthropoda</taxon>
        <taxon>Hexapoda</taxon>
        <taxon>Insecta</taxon>
        <taxon>Pterygota</taxon>
        <taxon>Neoptera</taxon>
        <taxon>Endopterygota</taxon>
        <taxon>Coleoptera</taxon>
        <taxon>Polyphaga</taxon>
        <taxon>Cucujiformia</taxon>
        <taxon>Tenebrionidae</taxon>
        <taxon>Tenebrio</taxon>
    </lineage>
</organism>